<dbReference type="EMBL" id="JBBNAF010000005">
    <property type="protein sequence ID" value="KAK9142154.1"/>
    <property type="molecule type" value="Genomic_DNA"/>
</dbReference>
<evidence type="ECO:0000313" key="2">
    <source>
        <dbReference type="EMBL" id="KAK9142154.1"/>
    </source>
</evidence>
<proteinExistence type="predicted"/>
<feature type="region of interest" description="Disordered" evidence="1">
    <location>
        <begin position="1"/>
        <end position="26"/>
    </location>
</feature>
<comment type="caution">
    <text evidence="2">The sequence shown here is derived from an EMBL/GenBank/DDBJ whole genome shotgun (WGS) entry which is preliminary data.</text>
</comment>
<feature type="compositionally biased region" description="Basic and acidic residues" evidence="1">
    <location>
        <begin position="9"/>
        <end position="19"/>
    </location>
</feature>
<dbReference type="AlphaFoldDB" id="A0AAP0JYG9"/>
<keyword evidence="3" id="KW-1185">Reference proteome</keyword>
<accession>A0AAP0JYG9</accession>
<sequence length="155" mass="17906">MKSRKKHSIVCEEKNRGDECDSENSSPVSVLDLDDFLSKSETIDDSAKRKLGEVLSAFEFLDSQSMEMIGYIIPNDYAFLVLIDEDVTEELKIELEEIELQYQKVVKDTSMKKHEAFMPTKKILSLKKTVPVLEWESERKSEALKESRERPRSAK</sequence>
<dbReference type="Proteomes" id="UP001420932">
    <property type="component" value="Unassembled WGS sequence"/>
</dbReference>
<protein>
    <submittedName>
        <fullName evidence="2">Uncharacterized protein</fullName>
    </submittedName>
</protein>
<name>A0AAP0JYG9_9MAGN</name>
<evidence type="ECO:0000256" key="1">
    <source>
        <dbReference type="SAM" id="MobiDB-lite"/>
    </source>
</evidence>
<reference evidence="2 3" key="1">
    <citation type="submission" date="2024-01" db="EMBL/GenBank/DDBJ databases">
        <title>Genome assemblies of Stephania.</title>
        <authorList>
            <person name="Yang L."/>
        </authorList>
    </citation>
    <scope>NUCLEOTIDE SEQUENCE [LARGE SCALE GENOMIC DNA]</scope>
    <source>
        <strain evidence="2">YNDBR</strain>
        <tissue evidence="2">Leaf</tissue>
    </source>
</reference>
<organism evidence="2 3">
    <name type="scientific">Stephania yunnanensis</name>
    <dbReference type="NCBI Taxonomy" id="152371"/>
    <lineage>
        <taxon>Eukaryota</taxon>
        <taxon>Viridiplantae</taxon>
        <taxon>Streptophyta</taxon>
        <taxon>Embryophyta</taxon>
        <taxon>Tracheophyta</taxon>
        <taxon>Spermatophyta</taxon>
        <taxon>Magnoliopsida</taxon>
        <taxon>Ranunculales</taxon>
        <taxon>Menispermaceae</taxon>
        <taxon>Menispermoideae</taxon>
        <taxon>Cissampelideae</taxon>
        <taxon>Stephania</taxon>
    </lineage>
</organism>
<evidence type="ECO:0000313" key="3">
    <source>
        <dbReference type="Proteomes" id="UP001420932"/>
    </source>
</evidence>
<gene>
    <name evidence="2" type="ORF">Syun_011554</name>
</gene>